<evidence type="ECO:0000256" key="2">
    <source>
        <dbReference type="ARBA" id="ARBA00031039"/>
    </source>
</evidence>
<organism evidence="4 5">
    <name type="scientific">Steinernema glaseri</name>
    <dbReference type="NCBI Taxonomy" id="37863"/>
    <lineage>
        <taxon>Eukaryota</taxon>
        <taxon>Metazoa</taxon>
        <taxon>Ecdysozoa</taxon>
        <taxon>Nematoda</taxon>
        <taxon>Chromadorea</taxon>
        <taxon>Rhabditida</taxon>
        <taxon>Tylenchina</taxon>
        <taxon>Panagrolaimomorpha</taxon>
        <taxon>Strongyloidoidea</taxon>
        <taxon>Steinernematidae</taxon>
        <taxon>Steinernema</taxon>
    </lineage>
</organism>
<evidence type="ECO:0000313" key="4">
    <source>
        <dbReference type="Proteomes" id="UP000095287"/>
    </source>
</evidence>
<dbReference type="GO" id="GO:0004865">
    <property type="term" value="F:protein serine/threonine phosphatase inhibitor activity"/>
    <property type="evidence" value="ECO:0007669"/>
    <property type="project" value="InterPro"/>
</dbReference>
<dbReference type="GO" id="GO:0008157">
    <property type="term" value="F:protein phosphatase 1 binding"/>
    <property type="evidence" value="ECO:0007669"/>
    <property type="project" value="TreeGrafter"/>
</dbReference>
<dbReference type="Pfam" id="PF07491">
    <property type="entry name" value="PPI_Ypi1"/>
    <property type="match status" value="1"/>
</dbReference>
<feature type="region of interest" description="Disordered" evidence="3">
    <location>
        <begin position="1"/>
        <end position="40"/>
    </location>
</feature>
<feature type="compositionally biased region" description="Basic and acidic residues" evidence="3">
    <location>
        <begin position="91"/>
        <end position="109"/>
    </location>
</feature>
<dbReference type="Proteomes" id="UP000095287">
    <property type="component" value="Unplaced"/>
</dbReference>
<accession>A0A1I8A9J6</accession>
<proteinExistence type="predicted"/>
<name>A0A1I8A9J6_9BILA</name>
<dbReference type="GO" id="GO:0005634">
    <property type="term" value="C:nucleus"/>
    <property type="evidence" value="ECO:0007669"/>
    <property type="project" value="TreeGrafter"/>
</dbReference>
<sequence>MANAGESTSQAVHDGGSLTVTVLETAEEQPQAPLVLRLRGTTPVEERPRVRWADDTVDNEGMGKAKSKCCCIYKKPKKWDESSSDDDSDCETGRCRGHVEKRNPHDHDGSGPSGGGQMV</sequence>
<evidence type="ECO:0000256" key="1">
    <source>
        <dbReference type="ARBA" id="ARBA00021994"/>
    </source>
</evidence>
<dbReference type="PANTHER" id="PTHR20835:SF0">
    <property type="entry name" value="E3 UBIQUITIN-PROTEIN LIGASE PPP1R11"/>
    <property type="match status" value="1"/>
</dbReference>
<dbReference type="PANTHER" id="PTHR20835">
    <property type="entry name" value="E3 UBIQUITIN-PROTEIN LIGASE PPP1R11-RELATED"/>
    <property type="match status" value="1"/>
</dbReference>
<reference evidence="5" key="1">
    <citation type="submission" date="2016-11" db="UniProtKB">
        <authorList>
            <consortium name="WormBaseParasite"/>
        </authorList>
    </citation>
    <scope>IDENTIFICATION</scope>
</reference>
<dbReference type="AlphaFoldDB" id="A0A1I8A9J6"/>
<dbReference type="WBParaSite" id="L893_g34058.t1">
    <property type="protein sequence ID" value="L893_g34058.t1"/>
    <property type="gene ID" value="L893_g34058"/>
</dbReference>
<keyword evidence="4" id="KW-1185">Reference proteome</keyword>
<feature type="compositionally biased region" description="Polar residues" evidence="3">
    <location>
        <begin position="1"/>
        <end position="11"/>
    </location>
</feature>
<protein>
    <recommendedName>
        <fullName evidence="1">E3 ubiquitin-protein ligase PPP1R11</fullName>
    </recommendedName>
    <alternativeName>
        <fullName evidence="2">Protein phosphatase 1 regulatory subunit 11</fullName>
    </alternativeName>
</protein>
<evidence type="ECO:0000313" key="5">
    <source>
        <dbReference type="WBParaSite" id="L893_g34058.t1"/>
    </source>
</evidence>
<feature type="region of interest" description="Disordered" evidence="3">
    <location>
        <begin position="77"/>
        <end position="119"/>
    </location>
</feature>
<evidence type="ECO:0000256" key="3">
    <source>
        <dbReference type="SAM" id="MobiDB-lite"/>
    </source>
</evidence>
<dbReference type="InterPro" id="IPR011107">
    <property type="entry name" value="PPI_Ypi1"/>
</dbReference>